<feature type="transmembrane region" description="Helical" evidence="1">
    <location>
        <begin position="242"/>
        <end position="261"/>
    </location>
</feature>
<reference evidence="2 3" key="1">
    <citation type="submission" date="2020-10" db="EMBL/GenBank/DDBJ databases">
        <title>Sequencing the genomes of 1000 actinobacteria strains.</title>
        <authorList>
            <person name="Klenk H.-P."/>
        </authorList>
    </citation>
    <scope>NUCLEOTIDE SEQUENCE [LARGE SCALE GENOMIC DNA]</scope>
    <source>
        <strain evidence="2 3">DSM 46744</strain>
    </source>
</reference>
<sequence>MSTDALTESYVQEVVRRVPADQRDDIAGELRATIADAVDAHEASDRAAAERAVLTEMGDPIRLAARYADRPLTLIGPDLYPTYVRVLTVLLGVALPAVTIVTMVLDVLDGAGIGAAIGTGVGTVLTVGAQMIAWLTLVFAGVERFGVRGAAQEWTPGDLPGPRRPDEGRRSAIVTIAFEALMLGLIVWQATAEPYRADGERMQVLDPDLWSGWMWPIVAGLVAVIAVNVVRVVRHDWTVPLAGWHAAAQALVTLPLAWVVYQQDILNPEFVAAVNGDDWTTPDSFYTAVTLIVLAIGVSDTYGAFRKALR</sequence>
<name>A0ABR9JN41_9ACTN</name>
<evidence type="ECO:0000313" key="2">
    <source>
        <dbReference type="EMBL" id="MBE1531965.1"/>
    </source>
</evidence>
<feature type="transmembrane region" description="Helical" evidence="1">
    <location>
        <begin position="111"/>
        <end position="140"/>
    </location>
</feature>
<keyword evidence="1" id="KW-0812">Transmembrane</keyword>
<evidence type="ECO:0000256" key="1">
    <source>
        <dbReference type="SAM" id="Phobius"/>
    </source>
</evidence>
<evidence type="ECO:0000313" key="3">
    <source>
        <dbReference type="Proteomes" id="UP000627838"/>
    </source>
</evidence>
<protein>
    <submittedName>
        <fullName evidence="2">Uncharacterized protein</fullName>
    </submittedName>
</protein>
<gene>
    <name evidence="2" type="ORF">H4W34_001798</name>
</gene>
<proteinExistence type="predicted"/>
<feature type="transmembrane region" description="Helical" evidence="1">
    <location>
        <begin position="285"/>
        <end position="305"/>
    </location>
</feature>
<feature type="transmembrane region" description="Helical" evidence="1">
    <location>
        <begin position="210"/>
        <end position="230"/>
    </location>
</feature>
<organism evidence="2 3">
    <name type="scientific">Actinomadura algeriensis</name>
    <dbReference type="NCBI Taxonomy" id="1679523"/>
    <lineage>
        <taxon>Bacteria</taxon>
        <taxon>Bacillati</taxon>
        <taxon>Actinomycetota</taxon>
        <taxon>Actinomycetes</taxon>
        <taxon>Streptosporangiales</taxon>
        <taxon>Thermomonosporaceae</taxon>
        <taxon>Actinomadura</taxon>
    </lineage>
</organism>
<keyword evidence="1" id="KW-0472">Membrane</keyword>
<keyword evidence="1" id="KW-1133">Transmembrane helix</keyword>
<dbReference type="Pfam" id="PF22564">
    <property type="entry name" value="HAAS"/>
    <property type="match status" value="1"/>
</dbReference>
<dbReference type="RefSeq" id="WP_192758738.1">
    <property type="nucleotide sequence ID" value="NZ_JADBDZ010000001.1"/>
</dbReference>
<dbReference type="EMBL" id="JADBDZ010000001">
    <property type="protein sequence ID" value="MBE1531965.1"/>
    <property type="molecule type" value="Genomic_DNA"/>
</dbReference>
<accession>A0ABR9JN41</accession>
<dbReference type="Proteomes" id="UP000627838">
    <property type="component" value="Unassembled WGS sequence"/>
</dbReference>
<feature type="transmembrane region" description="Helical" evidence="1">
    <location>
        <begin position="172"/>
        <end position="190"/>
    </location>
</feature>
<comment type="caution">
    <text evidence="2">The sequence shown here is derived from an EMBL/GenBank/DDBJ whole genome shotgun (WGS) entry which is preliminary data.</text>
</comment>
<keyword evidence="3" id="KW-1185">Reference proteome</keyword>
<feature type="transmembrane region" description="Helical" evidence="1">
    <location>
        <begin position="83"/>
        <end position="105"/>
    </location>
</feature>